<dbReference type="Proteomes" id="UP001199750">
    <property type="component" value="Unassembled WGS sequence"/>
</dbReference>
<feature type="transmembrane region" description="Helical" evidence="10">
    <location>
        <begin position="166"/>
        <end position="184"/>
    </location>
</feature>
<comment type="similarity">
    <text evidence="3">Belongs to the nicotinamide ribonucleoside (NR) uptake permease (TC 4.B.1) family.</text>
</comment>
<evidence type="ECO:0000256" key="6">
    <source>
        <dbReference type="ARBA" id="ARBA00022475"/>
    </source>
</evidence>
<dbReference type="Proteomes" id="UP000284434">
    <property type="component" value="Unassembled WGS sequence"/>
</dbReference>
<evidence type="ECO:0000313" key="11">
    <source>
        <dbReference type="EMBL" id="MCG4959753.1"/>
    </source>
</evidence>
<gene>
    <name evidence="11" type="primary">pnuC</name>
    <name evidence="13" type="ORF">DWW57_04615</name>
    <name evidence="14" type="ORF">DXA53_05575</name>
    <name evidence="11" type="ORF">L0P03_07810</name>
    <name evidence="12" type="ORF">PN645_00140</name>
</gene>
<dbReference type="PANTHER" id="PTHR36122">
    <property type="entry name" value="NICOTINAMIDE RIBOSIDE TRANSPORTER PNUC"/>
    <property type="match status" value="1"/>
</dbReference>
<evidence type="ECO:0000256" key="2">
    <source>
        <dbReference type="ARBA" id="ARBA00004651"/>
    </source>
</evidence>
<evidence type="ECO:0000256" key="8">
    <source>
        <dbReference type="ARBA" id="ARBA00022989"/>
    </source>
</evidence>
<keyword evidence="9 10" id="KW-0472">Membrane</keyword>
<sequence>MEQGLEYFGVLTGLLYLGLEIVQHRAMWIVGFVTSFVYIFVFFFSKFYADMSLNIYYVCISIYGFWQWHKGKAVQEGTEVLILYRRLNIRLIWGITVVTVFLYGTLYFILSDYTDSPVSAGDAFTTALSITATWMLARRILEHWWFWVVIDGVSALLYYQRALYPTCFLFVCYGVLAIVGWINWKKKGKWYDQKI</sequence>
<evidence type="ECO:0000256" key="7">
    <source>
        <dbReference type="ARBA" id="ARBA00022692"/>
    </source>
</evidence>
<dbReference type="Pfam" id="PF04973">
    <property type="entry name" value="NMN_transporter"/>
    <property type="match status" value="1"/>
</dbReference>
<evidence type="ECO:0000256" key="5">
    <source>
        <dbReference type="ARBA" id="ARBA00022448"/>
    </source>
</evidence>
<evidence type="ECO:0000256" key="3">
    <source>
        <dbReference type="ARBA" id="ARBA00006669"/>
    </source>
</evidence>
<keyword evidence="6" id="KW-1003">Cell membrane</keyword>
<evidence type="ECO:0000313" key="12">
    <source>
        <dbReference type="EMBL" id="MDB9221411.1"/>
    </source>
</evidence>
<evidence type="ECO:0000313" key="13">
    <source>
        <dbReference type="EMBL" id="RGU57779.1"/>
    </source>
</evidence>
<evidence type="ECO:0000313" key="15">
    <source>
        <dbReference type="Proteomes" id="UP000284243"/>
    </source>
</evidence>
<dbReference type="InterPro" id="IPR006419">
    <property type="entry name" value="NMN_transpt_PnuC"/>
</dbReference>
<keyword evidence="5" id="KW-0813">Transport</keyword>
<dbReference type="RefSeq" id="WP_022161289.1">
    <property type="nucleotide sequence ID" value="NZ_CABJFF010000008.1"/>
</dbReference>
<evidence type="ECO:0000256" key="9">
    <source>
        <dbReference type="ARBA" id="ARBA00023136"/>
    </source>
</evidence>
<dbReference type="AlphaFoldDB" id="A0A1Y3YJ54"/>
<name>A0A1Y3YJ54_9BACT</name>
<dbReference type="EMBL" id="JAQMRD010000001">
    <property type="protein sequence ID" value="MDB9221411.1"/>
    <property type="molecule type" value="Genomic_DNA"/>
</dbReference>
<dbReference type="NCBIfam" id="TIGR01528">
    <property type="entry name" value="NMN_trans_PnuC"/>
    <property type="match status" value="1"/>
</dbReference>
<evidence type="ECO:0000256" key="4">
    <source>
        <dbReference type="ARBA" id="ARBA00017522"/>
    </source>
</evidence>
<evidence type="ECO:0000313" key="16">
    <source>
        <dbReference type="Proteomes" id="UP000284434"/>
    </source>
</evidence>
<evidence type="ECO:0000313" key="14">
    <source>
        <dbReference type="EMBL" id="RGY08118.1"/>
    </source>
</evidence>
<organism evidence="13 15">
    <name type="scientific">Odoribacter splanchnicus</name>
    <dbReference type="NCBI Taxonomy" id="28118"/>
    <lineage>
        <taxon>Bacteria</taxon>
        <taxon>Pseudomonadati</taxon>
        <taxon>Bacteroidota</taxon>
        <taxon>Bacteroidia</taxon>
        <taxon>Bacteroidales</taxon>
        <taxon>Odoribacteraceae</taxon>
        <taxon>Odoribacter</taxon>
    </lineage>
</organism>
<comment type="caution">
    <text evidence="13">The sequence shown here is derived from an EMBL/GenBank/DDBJ whole genome shotgun (WGS) entry which is preliminary data.</text>
</comment>
<comment type="function">
    <text evidence="1">Required for nicotinamide riboside transport across the inner membrane.</text>
</comment>
<dbReference type="EMBL" id="JAKNDN010000012">
    <property type="protein sequence ID" value="MCG4959753.1"/>
    <property type="molecule type" value="Genomic_DNA"/>
</dbReference>
<evidence type="ECO:0000256" key="10">
    <source>
        <dbReference type="SAM" id="Phobius"/>
    </source>
</evidence>
<protein>
    <recommendedName>
        <fullName evidence="4">Nicotinamide riboside transporter PnuC</fullName>
    </recommendedName>
</protein>
<dbReference type="PANTHER" id="PTHR36122:SF2">
    <property type="entry name" value="NICOTINAMIDE RIBOSIDE TRANSPORTER PNUC"/>
    <property type="match status" value="1"/>
</dbReference>
<proteinExistence type="inferred from homology"/>
<dbReference type="EMBL" id="QSCO01000006">
    <property type="protein sequence ID" value="RGY08118.1"/>
    <property type="molecule type" value="Genomic_DNA"/>
</dbReference>
<reference evidence="12" key="3">
    <citation type="submission" date="2023-01" db="EMBL/GenBank/DDBJ databases">
        <title>Human gut microbiome strain richness.</title>
        <authorList>
            <person name="Chen-Liaw A."/>
        </authorList>
    </citation>
    <scope>NUCLEOTIDE SEQUENCE</scope>
    <source>
        <strain evidence="12">RTP21484st1_B7_RTP21484_190118</strain>
    </source>
</reference>
<keyword evidence="7 10" id="KW-0812">Transmembrane</keyword>
<dbReference type="Proteomes" id="UP001212263">
    <property type="component" value="Unassembled WGS sequence"/>
</dbReference>
<comment type="subcellular location">
    <subcellularLocation>
        <location evidence="2">Cell membrane</location>
        <topology evidence="2">Multi-pass membrane protein</topology>
    </subcellularLocation>
</comment>
<feature type="transmembrane region" description="Helical" evidence="10">
    <location>
        <begin position="51"/>
        <end position="68"/>
    </location>
</feature>
<dbReference type="GO" id="GO:0034257">
    <property type="term" value="F:nicotinamide riboside transmembrane transporter activity"/>
    <property type="evidence" value="ECO:0007669"/>
    <property type="project" value="InterPro"/>
</dbReference>
<dbReference type="GO" id="GO:0005886">
    <property type="term" value="C:plasma membrane"/>
    <property type="evidence" value="ECO:0007669"/>
    <property type="project" value="UniProtKB-SubCell"/>
</dbReference>
<feature type="transmembrane region" description="Helical" evidence="10">
    <location>
        <begin position="116"/>
        <end position="137"/>
    </location>
</feature>
<feature type="transmembrane region" description="Helical" evidence="10">
    <location>
        <begin position="89"/>
        <end position="110"/>
    </location>
</feature>
<reference evidence="15 16" key="1">
    <citation type="submission" date="2018-08" db="EMBL/GenBank/DDBJ databases">
        <title>A genome reference for cultivated species of the human gut microbiota.</title>
        <authorList>
            <person name="Zou Y."/>
            <person name="Xue W."/>
            <person name="Luo G."/>
        </authorList>
    </citation>
    <scope>NUCLEOTIDE SEQUENCE [LARGE SCALE GENOMIC DNA]</scope>
    <source>
        <strain evidence="13 15">AF16-14</strain>
        <strain evidence="14 16">OF03-11</strain>
    </source>
</reference>
<dbReference type="EMBL" id="QRYC01000004">
    <property type="protein sequence ID" value="RGU57779.1"/>
    <property type="molecule type" value="Genomic_DNA"/>
</dbReference>
<keyword evidence="8 10" id="KW-1133">Transmembrane helix</keyword>
<accession>A0A1Y3YJ54</accession>
<reference evidence="11" key="2">
    <citation type="submission" date="2022-01" db="EMBL/GenBank/DDBJ databases">
        <title>Collection of gut derived symbiotic bacterial strains cultured from healthy donors.</title>
        <authorList>
            <person name="Lin H."/>
            <person name="Kohout C."/>
            <person name="Waligurski E."/>
            <person name="Pamer E.G."/>
        </authorList>
    </citation>
    <scope>NUCLEOTIDE SEQUENCE</scope>
    <source>
        <strain evidence="11">DFI.1.149</strain>
    </source>
</reference>
<evidence type="ECO:0000256" key="1">
    <source>
        <dbReference type="ARBA" id="ARBA00002672"/>
    </source>
</evidence>
<feature type="transmembrane region" description="Helical" evidence="10">
    <location>
        <begin position="26"/>
        <end position="45"/>
    </location>
</feature>
<dbReference type="Proteomes" id="UP000284243">
    <property type="component" value="Unassembled WGS sequence"/>
</dbReference>